<keyword evidence="4" id="KW-1185">Reference proteome</keyword>
<gene>
    <name evidence="3" type="primary">CCDC7</name>
    <name evidence="3" type="ORF">L345_15315</name>
</gene>
<dbReference type="PANTHER" id="PTHR22035:SF4">
    <property type="entry name" value="COILED-COIL DOMAIN-CONTAINING PROTEIN 7"/>
    <property type="match status" value="1"/>
</dbReference>
<feature type="non-terminal residue" evidence="3">
    <location>
        <position position="1"/>
    </location>
</feature>
<feature type="compositionally biased region" description="Polar residues" evidence="2">
    <location>
        <begin position="166"/>
        <end position="178"/>
    </location>
</feature>
<keyword evidence="1" id="KW-0175">Coiled coil</keyword>
<dbReference type="Proteomes" id="UP000018936">
    <property type="component" value="Unassembled WGS sequence"/>
</dbReference>
<feature type="compositionally biased region" description="Basic and acidic residues" evidence="2">
    <location>
        <begin position="284"/>
        <end position="304"/>
    </location>
</feature>
<proteinExistence type="predicted"/>
<feature type="compositionally biased region" description="Basic and acidic residues" evidence="2">
    <location>
        <begin position="182"/>
        <end position="201"/>
    </location>
</feature>
<feature type="coiled-coil region" evidence="1">
    <location>
        <begin position="16"/>
        <end position="43"/>
    </location>
</feature>
<name>V8NBK7_OPHHA</name>
<accession>V8NBK7</accession>
<dbReference type="OrthoDB" id="9048348at2759"/>
<protein>
    <submittedName>
        <fullName evidence="3">Coiled-coil domain-containing protein 7</fullName>
    </submittedName>
</protein>
<feature type="region of interest" description="Disordered" evidence="2">
    <location>
        <begin position="164"/>
        <end position="201"/>
    </location>
</feature>
<comment type="caution">
    <text evidence="3">The sequence shown here is derived from an EMBL/GenBank/DDBJ whole genome shotgun (WGS) entry which is preliminary data.</text>
</comment>
<sequence>LGEEEIIPDWQVPLADKSITNNINQLLNRIQRLEELKGRIQELPKLIQFSIPKQEKKKVVSPTPPTPKDPKNIIEETIEMMNNRMIEIMKVFERQTNKLHRVVNEQDVLEGKLQKIQKEFKKLTEEKEIMEDELQKMKASEQDKGIPETRKKLLKLEKMKIEEKPQVSSEKAQVTQKLESGFTKEKEQTQMKEDLNKAQEDIQSLQEEKKMLEEKLQKALQEVEKAKIQLAEIPPTIPDWQFPLSAGVEEVPKKGKKASKGKVKGDDLREVPISGTEKTTPKLQKMETGKTNEILPRKSQELSKQKGAAGVTEKLLKQASQPEDTDKKKEESKKIQTETVDSKDMAKPKDSSEMKKRRLKG</sequence>
<evidence type="ECO:0000313" key="3">
    <source>
        <dbReference type="EMBL" id="ETE58957.1"/>
    </source>
</evidence>
<evidence type="ECO:0000256" key="1">
    <source>
        <dbReference type="SAM" id="Coils"/>
    </source>
</evidence>
<feature type="region of interest" description="Disordered" evidence="2">
    <location>
        <begin position="247"/>
        <end position="361"/>
    </location>
</feature>
<feature type="coiled-coil region" evidence="1">
    <location>
        <begin position="99"/>
        <end position="143"/>
    </location>
</feature>
<evidence type="ECO:0000256" key="2">
    <source>
        <dbReference type="SAM" id="MobiDB-lite"/>
    </source>
</evidence>
<evidence type="ECO:0000313" key="4">
    <source>
        <dbReference type="Proteomes" id="UP000018936"/>
    </source>
</evidence>
<dbReference type="PANTHER" id="PTHR22035">
    <property type="entry name" value="COILED-COIL DOMAIN-CONTAINING PROTEIN 7"/>
    <property type="match status" value="1"/>
</dbReference>
<dbReference type="InterPro" id="IPR029272">
    <property type="entry name" value="CCDC7"/>
</dbReference>
<dbReference type="EMBL" id="AZIM01006052">
    <property type="protein sequence ID" value="ETE58957.1"/>
    <property type="molecule type" value="Genomic_DNA"/>
</dbReference>
<feature type="compositionally biased region" description="Basic and acidic residues" evidence="2">
    <location>
        <begin position="324"/>
        <end position="354"/>
    </location>
</feature>
<dbReference type="AlphaFoldDB" id="V8NBK7"/>
<organism evidence="3 4">
    <name type="scientific">Ophiophagus hannah</name>
    <name type="common">King cobra</name>
    <name type="synonym">Naja hannah</name>
    <dbReference type="NCBI Taxonomy" id="8665"/>
    <lineage>
        <taxon>Eukaryota</taxon>
        <taxon>Metazoa</taxon>
        <taxon>Chordata</taxon>
        <taxon>Craniata</taxon>
        <taxon>Vertebrata</taxon>
        <taxon>Euteleostomi</taxon>
        <taxon>Lepidosauria</taxon>
        <taxon>Squamata</taxon>
        <taxon>Bifurcata</taxon>
        <taxon>Unidentata</taxon>
        <taxon>Episquamata</taxon>
        <taxon>Toxicofera</taxon>
        <taxon>Serpentes</taxon>
        <taxon>Colubroidea</taxon>
        <taxon>Elapidae</taxon>
        <taxon>Elapinae</taxon>
        <taxon>Ophiophagus</taxon>
    </lineage>
</organism>
<reference evidence="3 4" key="1">
    <citation type="journal article" date="2013" name="Proc. Natl. Acad. Sci. U.S.A.">
        <title>The king cobra genome reveals dynamic gene evolution and adaptation in the snake venom system.</title>
        <authorList>
            <person name="Vonk F.J."/>
            <person name="Casewell N.R."/>
            <person name="Henkel C.V."/>
            <person name="Heimberg A.M."/>
            <person name="Jansen H.J."/>
            <person name="McCleary R.J."/>
            <person name="Kerkkamp H.M."/>
            <person name="Vos R.A."/>
            <person name="Guerreiro I."/>
            <person name="Calvete J.J."/>
            <person name="Wuster W."/>
            <person name="Woods A.E."/>
            <person name="Logan J.M."/>
            <person name="Harrison R.A."/>
            <person name="Castoe T.A."/>
            <person name="de Koning A.P."/>
            <person name="Pollock D.D."/>
            <person name="Yandell M."/>
            <person name="Calderon D."/>
            <person name="Renjifo C."/>
            <person name="Currier R.B."/>
            <person name="Salgado D."/>
            <person name="Pla D."/>
            <person name="Sanz L."/>
            <person name="Hyder A.S."/>
            <person name="Ribeiro J.M."/>
            <person name="Arntzen J.W."/>
            <person name="van den Thillart G.E."/>
            <person name="Boetzer M."/>
            <person name="Pirovano W."/>
            <person name="Dirks R.P."/>
            <person name="Spaink H.P."/>
            <person name="Duboule D."/>
            <person name="McGlinn E."/>
            <person name="Kini R.M."/>
            <person name="Richardson M.K."/>
        </authorList>
    </citation>
    <scope>NUCLEOTIDE SEQUENCE</scope>
    <source>
        <tissue evidence="3">Blood</tissue>
    </source>
</reference>